<protein>
    <submittedName>
        <fullName evidence="2">Uncharacterized protein</fullName>
    </submittedName>
</protein>
<evidence type="ECO:0000313" key="1">
    <source>
        <dbReference type="Proteomes" id="UP000887565"/>
    </source>
</evidence>
<dbReference type="Proteomes" id="UP000887565">
    <property type="component" value="Unplaced"/>
</dbReference>
<keyword evidence="1" id="KW-1185">Reference proteome</keyword>
<organism evidence="1 2">
    <name type="scientific">Romanomermis culicivorax</name>
    <name type="common">Nematode worm</name>
    <dbReference type="NCBI Taxonomy" id="13658"/>
    <lineage>
        <taxon>Eukaryota</taxon>
        <taxon>Metazoa</taxon>
        <taxon>Ecdysozoa</taxon>
        <taxon>Nematoda</taxon>
        <taxon>Enoplea</taxon>
        <taxon>Dorylaimia</taxon>
        <taxon>Mermithida</taxon>
        <taxon>Mermithoidea</taxon>
        <taxon>Mermithidae</taxon>
        <taxon>Romanomermis</taxon>
    </lineage>
</organism>
<accession>A0A915KCQ0</accession>
<reference evidence="2" key="1">
    <citation type="submission" date="2022-11" db="UniProtKB">
        <authorList>
            <consortium name="WormBaseParasite"/>
        </authorList>
    </citation>
    <scope>IDENTIFICATION</scope>
</reference>
<dbReference type="WBParaSite" id="nRc.2.0.1.t35694-RA">
    <property type="protein sequence ID" value="nRc.2.0.1.t35694-RA"/>
    <property type="gene ID" value="nRc.2.0.1.g35694"/>
</dbReference>
<dbReference type="AlphaFoldDB" id="A0A915KCQ0"/>
<sequence length="147" mass="16312">MANHTADDSWRDQRNVPSTCVEDLMLNIRPPAGAGSAGTSASGRSSNWTSGRSLLTFTYDRFHNNARYTPSDSSQRADSAYTTISLYLYITILKLNLRFKMENKIGEIAGVAEVTIKQSYRLMYPRAADLFPADFQFATSIADLPTS</sequence>
<dbReference type="InterPro" id="IPR036915">
    <property type="entry name" value="Cyclin-like_sf"/>
</dbReference>
<proteinExistence type="predicted"/>
<dbReference type="Gene3D" id="1.10.472.10">
    <property type="entry name" value="Cyclin-like"/>
    <property type="match status" value="1"/>
</dbReference>
<dbReference type="SUPFAM" id="SSF47954">
    <property type="entry name" value="Cyclin-like"/>
    <property type="match status" value="1"/>
</dbReference>
<name>A0A915KCQ0_ROMCU</name>
<evidence type="ECO:0000313" key="2">
    <source>
        <dbReference type="WBParaSite" id="nRc.2.0.1.t35694-RA"/>
    </source>
</evidence>